<gene>
    <name evidence="2" type="ORF">GCM10009118_33000</name>
</gene>
<comment type="caution">
    <text evidence="2">The sequence shown here is derived from an EMBL/GenBank/DDBJ whole genome shotgun (WGS) entry which is preliminary data.</text>
</comment>
<dbReference type="EMBL" id="BAAAFH010000022">
    <property type="protein sequence ID" value="GAA0876890.1"/>
    <property type="molecule type" value="Genomic_DNA"/>
</dbReference>
<accession>A0ABP3Y5R4</accession>
<name>A0ABP3Y5R4_9FLAO</name>
<sequence length="431" mass="48292">MNVLNTYPEIDFKTSSVIQTAQLEKLKQLLYYVSENSTYYKNLFAENSIHVHSIHSLEDFQKLPLTTKADLAQYNEDFLCIPLSDVADFTTTSGTTGRPIASYQSRADLDRLAYNEALSMLCTGAGSEDVFQLMTTIDKRFMAGLAYYLGIQKIGAGIVRNGPGGIPLQWDSILRFKPTVLIAIPSFIPDLIDYAEQNGIDYKNSSVQKIICIGQPLRNEQLELNELGKAICSRWNVELYSTYASTEMATAFTECQAGKGGHMPSELIFLEVLDEKGNHVKNGEPGEVVITTLGVEAMPLVRYKTGDVCHYFSEPCSCGRTTPRLGPVIGRKNQMLKVKGTTIFPSAIYDAVEKVIPEPDYILEISLGDYSNDHITILIDNKHIAKAENLSVRLKSSLRMMPELKFTDKQTLRKLKFPEDVRKPLKFVDKR</sequence>
<evidence type="ECO:0000313" key="2">
    <source>
        <dbReference type="EMBL" id="GAA0876890.1"/>
    </source>
</evidence>
<dbReference type="Proteomes" id="UP001501126">
    <property type="component" value="Unassembled WGS sequence"/>
</dbReference>
<keyword evidence="2" id="KW-0436">Ligase</keyword>
<dbReference type="SUPFAM" id="SSF56801">
    <property type="entry name" value="Acetyl-CoA synthetase-like"/>
    <property type="match status" value="1"/>
</dbReference>
<protein>
    <submittedName>
        <fullName evidence="2">Phenylacetate--CoA ligase</fullName>
    </submittedName>
</protein>
<organism evidence="2 3">
    <name type="scientific">Wandonia haliotis</name>
    <dbReference type="NCBI Taxonomy" id="574963"/>
    <lineage>
        <taxon>Bacteria</taxon>
        <taxon>Pseudomonadati</taxon>
        <taxon>Bacteroidota</taxon>
        <taxon>Flavobacteriia</taxon>
        <taxon>Flavobacteriales</taxon>
        <taxon>Crocinitomicaceae</taxon>
        <taxon>Wandonia</taxon>
    </lineage>
</organism>
<dbReference type="PANTHER" id="PTHR43845:SF1">
    <property type="entry name" value="BLR5969 PROTEIN"/>
    <property type="match status" value="1"/>
</dbReference>
<dbReference type="InterPro" id="IPR000873">
    <property type="entry name" value="AMP-dep_synth/lig_dom"/>
</dbReference>
<evidence type="ECO:0000313" key="3">
    <source>
        <dbReference type="Proteomes" id="UP001501126"/>
    </source>
</evidence>
<dbReference type="InterPro" id="IPR042099">
    <property type="entry name" value="ANL_N_sf"/>
</dbReference>
<evidence type="ECO:0000259" key="1">
    <source>
        <dbReference type="Pfam" id="PF00501"/>
    </source>
</evidence>
<keyword evidence="3" id="KW-1185">Reference proteome</keyword>
<dbReference type="RefSeq" id="WP_343790656.1">
    <property type="nucleotide sequence ID" value="NZ_BAAAFH010000022.1"/>
</dbReference>
<feature type="domain" description="AMP-dependent synthetase/ligase" evidence="1">
    <location>
        <begin position="77"/>
        <end position="293"/>
    </location>
</feature>
<dbReference type="GO" id="GO:0016874">
    <property type="term" value="F:ligase activity"/>
    <property type="evidence" value="ECO:0007669"/>
    <property type="project" value="UniProtKB-KW"/>
</dbReference>
<dbReference type="PANTHER" id="PTHR43845">
    <property type="entry name" value="BLR5969 PROTEIN"/>
    <property type="match status" value="1"/>
</dbReference>
<reference evidence="3" key="1">
    <citation type="journal article" date="2019" name="Int. J. Syst. Evol. Microbiol.">
        <title>The Global Catalogue of Microorganisms (GCM) 10K type strain sequencing project: providing services to taxonomists for standard genome sequencing and annotation.</title>
        <authorList>
            <consortium name="The Broad Institute Genomics Platform"/>
            <consortium name="The Broad Institute Genome Sequencing Center for Infectious Disease"/>
            <person name="Wu L."/>
            <person name="Ma J."/>
        </authorList>
    </citation>
    <scope>NUCLEOTIDE SEQUENCE [LARGE SCALE GENOMIC DNA]</scope>
    <source>
        <strain evidence="3">JCM 16083</strain>
    </source>
</reference>
<proteinExistence type="predicted"/>
<dbReference type="Pfam" id="PF00501">
    <property type="entry name" value="AMP-binding"/>
    <property type="match status" value="1"/>
</dbReference>
<dbReference type="Gene3D" id="3.40.50.12780">
    <property type="entry name" value="N-terminal domain of ligase-like"/>
    <property type="match status" value="1"/>
</dbReference>